<dbReference type="Proteomes" id="UP000007174">
    <property type="component" value="Unassembled WGS sequence"/>
</dbReference>
<evidence type="ECO:0000313" key="3">
    <source>
        <dbReference type="EMBL" id="CCF42013.1"/>
    </source>
</evidence>
<dbReference type="AlphaFoldDB" id="H1VP59"/>
<sequence>TVTAITSNSLIFFSFSLIFIRVQCSPSWTKGPDPLSDSNTGFRCHCPAAQRPGRHLGSRRSNREERVIDSPTHRTQLPLDSWRAQNAKCVDGWGKQDEGDSETFFTLTIYIPPCIHPGGGHPETCQTTANVLLLCVLEISPMHHSGLREKEVEQGEKEKRDEKNPNGKVMGPPLTLASARSPSLLHKQP</sequence>
<protein>
    <submittedName>
        <fullName evidence="3">Uncharacterized protein</fullName>
    </submittedName>
</protein>
<reference evidence="4" key="1">
    <citation type="journal article" date="2012" name="Nat. Genet.">
        <title>Lifestyle transitions in plant pathogenic Colletotrichum fungi deciphered by genome and transcriptome analyses.</title>
        <authorList>
            <person name="O'Connell R.J."/>
            <person name="Thon M.R."/>
            <person name="Hacquard S."/>
            <person name="Amyotte S.G."/>
            <person name="Kleemann J."/>
            <person name="Torres M.F."/>
            <person name="Damm U."/>
            <person name="Buiate E.A."/>
            <person name="Epstein L."/>
            <person name="Alkan N."/>
            <person name="Altmueller J."/>
            <person name="Alvarado-Balderrama L."/>
            <person name="Bauser C.A."/>
            <person name="Becker C."/>
            <person name="Birren B.W."/>
            <person name="Chen Z."/>
            <person name="Choi J."/>
            <person name="Crouch J.A."/>
            <person name="Duvick J.P."/>
            <person name="Farman M.A."/>
            <person name="Gan P."/>
            <person name="Heiman D."/>
            <person name="Henrissat B."/>
            <person name="Howard R.J."/>
            <person name="Kabbage M."/>
            <person name="Koch C."/>
            <person name="Kracher B."/>
            <person name="Kubo Y."/>
            <person name="Law A.D."/>
            <person name="Lebrun M.-H."/>
            <person name="Lee Y.-H."/>
            <person name="Miyara I."/>
            <person name="Moore N."/>
            <person name="Neumann U."/>
            <person name="Nordstroem K."/>
            <person name="Panaccione D.G."/>
            <person name="Panstruga R."/>
            <person name="Place M."/>
            <person name="Proctor R.H."/>
            <person name="Prusky D."/>
            <person name="Rech G."/>
            <person name="Reinhardt R."/>
            <person name="Rollins J.A."/>
            <person name="Rounsley S."/>
            <person name="Schardl C.L."/>
            <person name="Schwartz D.C."/>
            <person name="Shenoy N."/>
            <person name="Shirasu K."/>
            <person name="Sikhakolli U.R."/>
            <person name="Stueber K."/>
            <person name="Sukno S.A."/>
            <person name="Sweigard J.A."/>
            <person name="Takano Y."/>
            <person name="Takahara H."/>
            <person name="Trail F."/>
            <person name="van der Does H.C."/>
            <person name="Voll L.M."/>
            <person name="Will I."/>
            <person name="Young S."/>
            <person name="Zeng Q."/>
            <person name="Zhang J."/>
            <person name="Zhou S."/>
            <person name="Dickman M.B."/>
            <person name="Schulze-Lefert P."/>
            <person name="Ver Loren van Themaat E."/>
            <person name="Ma L.-J."/>
            <person name="Vaillancourt L.J."/>
        </authorList>
    </citation>
    <scope>NUCLEOTIDE SEQUENCE [LARGE SCALE GENOMIC DNA]</scope>
    <source>
        <strain evidence="4">IMI 349063</strain>
    </source>
</reference>
<evidence type="ECO:0000256" key="1">
    <source>
        <dbReference type="SAM" id="MobiDB-lite"/>
    </source>
</evidence>
<feature type="compositionally biased region" description="Basic and acidic residues" evidence="1">
    <location>
        <begin position="146"/>
        <end position="165"/>
    </location>
</feature>
<evidence type="ECO:0000313" key="4">
    <source>
        <dbReference type="Proteomes" id="UP000007174"/>
    </source>
</evidence>
<name>H1VP59_COLHI</name>
<feature type="region of interest" description="Disordered" evidence="1">
    <location>
        <begin position="146"/>
        <end position="189"/>
    </location>
</feature>
<accession>H1VP59</accession>
<organism evidence="3 4">
    <name type="scientific">Colletotrichum higginsianum (strain IMI 349063)</name>
    <name type="common">Crucifer anthracnose fungus</name>
    <dbReference type="NCBI Taxonomy" id="759273"/>
    <lineage>
        <taxon>Eukaryota</taxon>
        <taxon>Fungi</taxon>
        <taxon>Dikarya</taxon>
        <taxon>Ascomycota</taxon>
        <taxon>Pezizomycotina</taxon>
        <taxon>Sordariomycetes</taxon>
        <taxon>Hypocreomycetidae</taxon>
        <taxon>Glomerellales</taxon>
        <taxon>Glomerellaceae</taxon>
        <taxon>Colletotrichum</taxon>
        <taxon>Colletotrichum destructivum species complex</taxon>
    </lineage>
</organism>
<gene>
    <name evidence="3" type="ORF">CH063_02734</name>
</gene>
<feature type="chain" id="PRO_5003556722" evidence="2">
    <location>
        <begin position="25"/>
        <end position="189"/>
    </location>
</feature>
<feature type="region of interest" description="Disordered" evidence="1">
    <location>
        <begin position="52"/>
        <end position="74"/>
    </location>
</feature>
<dbReference type="EMBL" id="CACQ02005090">
    <property type="protein sequence ID" value="CCF42013.1"/>
    <property type="molecule type" value="Genomic_DNA"/>
</dbReference>
<feature type="compositionally biased region" description="Basic and acidic residues" evidence="1">
    <location>
        <begin position="61"/>
        <end position="72"/>
    </location>
</feature>
<feature type="non-terminal residue" evidence="3">
    <location>
        <position position="189"/>
    </location>
</feature>
<evidence type="ECO:0000256" key="2">
    <source>
        <dbReference type="SAM" id="SignalP"/>
    </source>
</evidence>
<keyword evidence="2" id="KW-0732">Signal</keyword>
<feature type="signal peptide" evidence="2">
    <location>
        <begin position="1"/>
        <end position="24"/>
    </location>
</feature>
<dbReference type="HOGENOM" id="CLU_1437666_0_0_1"/>
<proteinExistence type="predicted"/>